<protein>
    <recommendedName>
        <fullName evidence="3 9">Tubulin gamma chain</fullName>
    </recommendedName>
</protein>
<dbReference type="InterPro" id="IPR018316">
    <property type="entry name" value="Tubulin/FtsZ_2-layer-sand-dom"/>
</dbReference>
<dbReference type="OrthoDB" id="10249382at2759"/>
<keyword evidence="8" id="KW-0206">Cytoskeleton</keyword>
<keyword evidence="5 9" id="KW-0493">Microtubule</keyword>
<keyword evidence="6 9" id="KW-0547">Nucleotide-binding</keyword>
<dbReference type="SMART" id="SM00865">
    <property type="entry name" value="Tubulin_C"/>
    <property type="match status" value="1"/>
</dbReference>
<dbReference type="InterPro" id="IPR008280">
    <property type="entry name" value="Tub_FtsZ_C"/>
</dbReference>
<keyword evidence="13" id="KW-1185">Reference proteome</keyword>
<evidence type="ECO:0000256" key="8">
    <source>
        <dbReference type="ARBA" id="ARBA00023212"/>
    </source>
</evidence>
<dbReference type="GO" id="GO:0005525">
    <property type="term" value="F:GTP binding"/>
    <property type="evidence" value="ECO:0007669"/>
    <property type="project" value="UniProtKB-UniRule"/>
</dbReference>
<dbReference type="InterPro" id="IPR023123">
    <property type="entry name" value="Tubulin_C"/>
</dbReference>
<dbReference type="Gene3D" id="3.30.1330.20">
    <property type="entry name" value="Tubulin/FtsZ, C-terminal domain"/>
    <property type="match status" value="1"/>
</dbReference>
<evidence type="ECO:0000256" key="9">
    <source>
        <dbReference type="RuleBase" id="RU000352"/>
    </source>
</evidence>
<dbReference type="GO" id="GO:0007020">
    <property type="term" value="P:microtubule nucleation"/>
    <property type="evidence" value="ECO:0007669"/>
    <property type="project" value="InterPro"/>
</dbReference>
<comment type="subcellular location">
    <subcellularLocation>
        <location evidence="1">Cytoplasm</location>
        <location evidence="1">Cytoskeleton</location>
        <location evidence="1">Microtubule organizing center</location>
    </subcellularLocation>
</comment>
<proteinExistence type="inferred from homology"/>
<dbReference type="InterPro" id="IPR000217">
    <property type="entry name" value="Tubulin"/>
</dbReference>
<accession>A0A1E4TLU8</accession>
<dbReference type="PROSITE" id="PS00227">
    <property type="entry name" value="TUBULIN"/>
    <property type="match status" value="1"/>
</dbReference>
<evidence type="ECO:0000256" key="6">
    <source>
        <dbReference type="ARBA" id="ARBA00022741"/>
    </source>
</evidence>
<evidence type="ECO:0000256" key="3">
    <source>
        <dbReference type="ARBA" id="ARBA00018848"/>
    </source>
</evidence>
<evidence type="ECO:0000256" key="5">
    <source>
        <dbReference type="ARBA" id="ARBA00022701"/>
    </source>
</evidence>
<dbReference type="SUPFAM" id="SSF55307">
    <property type="entry name" value="Tubulin C-terminal domain-like"/>
    <property type="match status" value="1"/>
</dbReference>
<evidence type="ECO:0000256" key="4">
    <source>
        <dbReference type="ARBA" id="ARBA00022490"/>
    </source>
</evidence>
<dbReference type="SUPFAM" id="SSF52490">
    <property type="entry name" value="Tubulin nucleotide-binding domain-like"/>
    <property type="match status" value="1"/>
</dbReference>
<comment type="function">
    <text evidence="9">Tubulin is the major constituent of microtubules, protein filaments consisting of alpha- and beta-tubulin heterodimers. Gamma-tubulin is a key component of the gamma-tubulin ring complex (gTuRC) which mediates microtubule nucleation. The gTuRC regulates the minus-end nucleation of alpha-beta tubulin heterodimers that grow into microtubule protafilaments, a critical step in centrosome duplication and spindle formation.</text>
</comment>
<reference evidence="13" key="1">
    <citation type="submission" date="2016-02" db="EMBL/GenBank/DDBJ databases">
        <title>Comparative genomics of biotechnologically important yeasts.</title>
        <authorList>
            <consortium name="DOE Joint Genome Institute"/>
            <person name="Riley R."/>
            <person name="Haridas S."/>
            <person name="Wolfe K.H."/>
            <person name="Lopes M.R."/>
            <person name="Hittinger C.T."/>
            <person name="Goker M."/>
            <person name="Salamov A."/>
            <person name="Wisecaver J."/>
            <person name="Long T.M."/>
            <person name="Aerts A.L."/>
            <person name="Barry K."/>
            <person name="Choi C."/>
            <person name="Clum A."/>
            <person name="Coughlan A.Y."/>
            <person name="Deshpande S."/>
            <person name="Douglass A.P."/>
            <person name="Hanson S.J."/>
            <person name="Klenk H.-P."/>
            <person name="Labutti K."/>
            <person name="Lapidus A."/>
            <person name="Lindquist E."/>
            <person name="Lipzen A."/>
            <person name="Meier-Kolthoff J.P."/>
            <person name="Ohm R.A."/>
            <person name="Otillar R.P."/>
            <person name="Pangilinan J."/>
            <person name="Peng Y."/>
            <person name="Rokas A."/>
            <person name="Rosa C.A."/>
            <person name="Scheuner C."/>
            <person name="Sibirny A.A."/>
            <person name="Slot J.C."/>
            <person name="Stielow J.B."/>
            <person name="Sun H."/>
            <person name="Kurtzman C.P."/>
            <person name="Blackwell M."/>
            <person name="Jeffries T.W."/>
            <person name="Grigoriev I.V."/>
        </authorList>
    </citation>
    <scope>NUCLEOTIDE SEQUENCE [LARGE SCALE GENOMIC DNA]</scope>
    <source>
        <strain evidence="13">NRRL Y-17796</strain>
    </source>
</reference>
<keyword evidence="7 9" id="KW-0342">GTP-binding</keyword>
<dbReference type="Gene3D" id="1.10.287.600">
    <property type="entry name" value="Helix hairpin bin"/>
    <property type="match status" value="1"/>
</dbReference>
<dbReference type="EMBL" id="KV453841">
    <property type="protein sequence ID" value="ODV92735.1"/>
    <property type="molecule type" value="Genomic_DNA"/>
</dbReference>
<name>A0A1E4TLU8_9ASCO</name>
<feature type="domain" description="Tubulin/FtsZ GTPase" evidence="10">
    <location>
        <begin position="46"/>
        <end position="245"/>
    </location>
</feature>
<dbReference type="Pfam" id="PF03953">
    <property type="entry name" value="Tubulin_C"/>
    <property type="match status" value="1"/>
</dbReference>
<dbReference type="InterPro" id="IPR017975">
    <property type="entry name" value="Tubulin_CS"/>
</dbReference>
<dbReference type="GO" id="GO:0005874">
    <property type="term" value="C:microtubule"/>
    <property type="evidence" value="ECO:0007669"/>
    <property type="project" value="UniProtKB-KW"/>
</dbReference>
<dbReference type="GO" id="GO:0000930">
    <property type="term" value="C:gamma-tubulin complex"/>
    <property type="evidence" value="ECO:0007669"/>
    <property type="project" value="InterPro"/>
</dbReference>
<feature type="domain" description="Tubulin/FtsZ 2-layer sandwich" evidence="11">
    <location>
        <begin position="247"/>
        <end position="400"/>
    </location>
</feature>
<sequence length="465" mass="51660">MPREIITLHAGQCGNQVGLKFWEQLCAEHGLLADGTVRMEDLGDQKDVFFYQSDDTRYVPRAILVDLEPRVVNNTLSSPFGQLFNPENVYMSPDGSGAGNNWAMGYHAAEKIQDELFDMIDREAEGSDSLEGFMMMHSIAGGTGSGLGSYILEQLSDRYSKKIIHTYSVFPASTQVSDVVVQPYNAVLALKRLIRYADSVVVLDNTALSRIAADRLHVQEPSFDQTNQLVSTVLAASTATLRFPGYMHSDLSSILAALIPTPECHFLTTAYTPFTADVVSNAKAMRRTTVLDVMRRLLQPKNRMVAVPAATAQAGASWDPKYLSILDIIQGNDIDVKEVHRSLIRIRERRLASFIPWGPSSIQVALCRRSPALGQQQNRVSGVMLANNSSVGQVFTRILDQFDRLIKRRAFAENYYKQPMFQGEDKDAEFKDAREALVQAIESYKAVSSPDFLQQDASTPYAQVS</sequence>
<organism evidence="12 13">
    <name type="scientific">Tortispora caseinolytica NRRL Y-17796</name>
    <dbReference type="NCBI Taxonomy" id="767744"/>
    <lineage>
        <taxon>Eukaryota</taxon>
        <taxon>Fungi</taxon>
        <taxon>Dikarya</taxon>
        <taxon>Ascomycota</taxon>
        <taxon>Saccharomycotina</taxon>
        <taxon>Trigonopsidomycetes</taxon>
        <taxon>Trigonopsidales</taxon>
        <taxon>Trigonopsidaceae</taxon>
        <taxon>Tortispora</taxon>
    </lineage>
</organism>
<dbReference type="Pfam" id="PF00091">
    <property type="entry name" value="Tubulin"/>
    <property type="match status" value="1"/>
</dbReference>
<dbReference type="PRINTS" id="PR01164">
    <property type="entry name" value="GAMMATUBULIN"/>
</dbReference>
<evidence type="ECO:0000259" key="11">
    <source>
        <dbReference type="SMART" id="SM00865"/>
    </source>
</evidence>
<evidence type="ECO:0000259" key="10">
    <source>
        <dbReference type="SMART" id="SM00864"/>
    </source>
</evidence>
<keyword evidence="4" id="KW-0963">Cytoplasm</keyword>
<dbReference type="InterPro" id="IPR002454">
    <property type="entry name" value="Gamma_tubulin"/>
</dbReference>
<dbReference type="InterPro" id="IPR036525">
    <property type="entry name" value="Tubulin/FtsZ_GTPase_sf"/>
</dbReference>
<evidence type="ECO:0000256" key="7">
    <source>
        <dbReference type="ARBA" id="ARBA00023134"/>
    </source>
</evidence>
<dbReference type="AlphaFoldDB" id="A0A1E4TLU8"/>
<dbReference type="InterPro" id="IPR037103">
    <property type="entry name" value="Tubulin/FtsZ-like_C"/>
</dbReference>
<dbReference type="SMART" id="SM00864">
    <property type="entry name" value="Tubulin"/>
    <property type="match status" value="1"/>
</dbReference>
<evidence type="ECO:0000313" key="12">
    <source>
        <dbReference type="EMBL" id="ODV92735.1"/>
    </source>
</evidence>
<comment type="similarity">
    <text evidence="2 9">Belongs to the tubulin family.</text>
</comment>
<dbReference type="PANTHER" id="PTHR11588">
    <property type="entry name" value="TUBULIN"/>
    <property type="match status" value="1"/>
</dbReference>
<gene>
    <name evidence="12" type="ORF">CANCADRAFT_1330</name>
</gene>
<evidence type="ECO:0000256" key="1">
    <source>
        <dbReference type="ARBA" id="ARBA00004267"/>
    </source>
</evidence>
<dbReference type="InterPro" id="IPR003008">
    <property type="entry name" value="Tubulin_FtsZ_GTPase"/>
</dbReference>
<dbReference type="CDD" id="cd02188">
    <property type="entry name" value="gamma_tubulin"/>
    <property type="match status" value="1"/>
</dbReference>
<dbReference type="PRINTS" id="PR01161">
    <property type="entry name" value="TUBULIN"/>
</dbReference>
<dbReference type="Gene3D" id="3.40.50.1440">
    <property type="entry name" value="Tubulin/FtsZ, GTPase domain"/>
    <property type="match status" value="1"/>
</dbReference>
<evidence type="ECO:0000256" key="2">
    <source>
        <dbReference type="ARBA" id="ARBA00009636"/>
    </source>
</evidence>
<dbReference type="Proteomes" id="UP000095023">
    <property type="component" value="Unassembled WGS sequence"/>
</dbReference>
<evidence type="ECO:0000313" key="13">
    <source>
        <dbReference type="Proteomes" id="UP000095023"/>
    </source>
</evidence>
<dbReference type="GO" id="GO:0031122">
    <property type="term" value="P:cytoplasmic microtubule organization"/>
    <property type="evidence" value="ECO:0007669"/>
    <property type="project" value="InterPro"/>
</dbReference>